<sequence length="8" mass="876">MIMGAWPA</sequence>
<evidence type="ECO:0000313" key="1">
    <source>
        <dbReference type="EMBL" id="JAH58188.1"/>
    </source>
</evidence>
<proteinExistence type="predicted"/>
<protein>
    <submittedName>
        <fullName evidence="1">Uncharacterized protein</fullName>
    </submittedName>
</protein>
<dbReference type="EMBL" id="GBXM01050389">
    <property type="protein sequence ID" value="JAH58188.1"/>
    <property type="molecule type" value="Transcribed_RNA"/>
</dbReference>
<reference evidence="1" key="1">
    <citation type="submission" date="2014-11" db="EMBL/GenBank/DDBJ databases">
        <authorList>
            <person name="Amaro Gonzalez C."/>
        </authorList>
    </citation>
    <scope>NUCLEOTIDE SEQUENCE</scope>
</reference>
<name>A0A0E9TZM2_ANGAN</name>
<accession>A0A0E9TZM2</accession>
<reference evidence="1" key="2">
    <citation type="journal article" date="2015" name="Fish Shellfish Immunol.">
        <title>Early steps in the European eel (Anguilla anguilla)-Vibrio vulnificus interaction in the gills: Role of the RtxA13 toxin.</title>
        <authorList>
            <person name="Callol A."/>
            <person name="Pajuelo D."/>
            <person name="Ebbesson L."/>
            <person name="Teles M."/>
            <person name="MacKenzie S."/>
            <person name="Amaro C."/>
        </authorList>
    </citation>
    <scope>NUCLEOTIDE SEQUENCE</scope>
</reference>
<organism evidence="1">
    <name type="scientific">Anguilla anguilla</name>
    <name type="common">European freshwater eel</name>
    <name type="synonym">Muraena anguilla</name>
    <dbReference type="NCBI Taxonomy" id="7936"/>
    <lineage>
        <taxon>Eukaryota</taxon>
        <taxon>Metazoa</taxon>
        <taxon>Chordata</taxon>
        <taxon>Craniata</taxon>
        <taxon>Vertebrata</taxon>
        <taxon>Euteleostomi</taxon>
        <taxon>Actinopterygii</taxon>
        <taxon>Neopterygii</taxon>
        <taxon>Teleostei</taxon>
        <taxon>Anguilliformes</taxon>
        <taxon>Anguillidae</taxon>
        <taxon>Anguilla</taxon>
    </lineage>
</organism>